<organism evidence="2 3">
    <name type="scientific">Reticulomyxa filosa</name>
    <dbReference type="NCBI Taxonomy" id="46433"/>
    <lineage>
        <taxon>Eukaryota</taxon>
        <taxon>Sar</taxon>
        <taxon>Rhizaria</taxon>
        <taxon>Retaria</taxon>
        <taxon>Foraminifera</taxon>
        <taxon>Monothalamids</taxon>
        <taxon>Reticulomyxidae</taxon>
        <taxon>Reticulomyxa</taxon>
    </lineage>
</organism>
<evidence type="ECO:0000256" key="1">
    <source>
        <dbReference type="SAM" id="MobiDB-lite"/>
    </source>
</evidence>
<accession>X6P4G7</accession>
<comment type="caution">
    <text evidence="2">The sequence shown here is derived from an EMBL/GenBank/DDBJ whole genome shotgun (WGS) entry which is preliminary data.</text>
</comment>
<evidence type="ECO:0000313" key="3">
    <source>
        <dbReference type="Proteomes" id="UP000023152"/>
    </source>
</evidence>
<feature type="region of interest" description="Disordered" evidence="1">
    <location>
        <begin position="221"/>
        <end position="241"/>
    </location>
</feature>
<evidence type="ECO:0000313" key="2">
    <source>
        <dbReference type="EMBL" id="ETO32964.1"/>
    </source>
</evidence>
<name>X6P4G7_RETFI</name>
<dbReference type="AlphaFoldDB" id="X6P4G7"/>
<dbReference type="Proteomes" id="UP000023152">
    <property type="component" value="Unassembled WGS sequence"/>
</dbReference>
<reference evidence="2 3" key="1">
    <citation type="journal article" date="2013" name="Curr. Biol.">
        <title>The Genome of the Foraminiferan Reticulomyxa filosa.</title>
        <authorList>
            <person name="Glockner G."/>
            <person name="Hulsmann N."/>
            <person name="Schleicher M."/>
            <person name="Noegel A.A."/>
            <person name="Eichinger L."/>
            <person name="Gallinger C."/>
            <person name="Pawlowski J."/>
            <person name="Sierra R."/>
            <person name="Euteneuer U."/>
            <person name="Pillet L."/>
            <person name="Moustafa A."/>
            <person name="Platzer M."/>
            <person name="Groth M."/>
            <person name="Szafranski K."/>
            <person name="Schliwa M."/>
        </authorList>
    </citation>
    <scope>NUCLEOTIDE SEQUENCE [LARGE SCALE GENOMIC DNA]</scope>
</reference>
<protein>
    <submittedName>
        <fullName evidence="2">Uncharacterized protein</fullName>
    </submittedName>
</protein>
<gene>
    <name evidence="2" type="ORF">RFI_04143</name>
</gene>
<feature type="compositionally biased region" description="Acidic residues" evidence="1">
    <location>
        <begin position="231"/>
        <end position="241"/>
    </location>
</feature>
<sequence length="317" mass="36090">SIHSLFTFFLSPLTHIHTHTNTQIENQIKRTRANVLLIWCTNPTYFGTFCGLVRRVIDWKALFEWLLIVGEKKLGPGAMISFGTSLLSNYAPNYLQTKEIPSEVHEWINILVQVASDPTQGLCLRKYTTQVLEMLMDNTHFVIIAFGAARIWTLAHALFYRYHIGIHVSYQTVRDKLVGFISAIREAEKSALEQDKHDDLMGQLMEQVAADKKDANSRAMNRISGKKEEKIDEEETKGEEDTTVVDPKNYIANQIGDITKLLFKNLVNLNGLEASDVVNKNYRGVNLLKGCLEASFALIQKYLGFYYHSFTTFTLCS</sequence>
<keyword evidence="3" id="KW-1185">Reference proteome</keyword>
<feature type="non-terminal residue" evidence="2">
    <location>
        <position position="1"/>
    </location>
</feature>
<dbReference type="EMBL" id="ASPP01003792">
    <property type="protein sequence ID" value="ETO32964.1"/>
    <property type="molecule type" value="Genomic_DNA"/>
</dbReference>
<proteinExistence type="predicted"/>